<organism evidence="2 3">
    <name type="scientific">Methylobacterium oryzae</name>
    <dbReference type="NCBI Taxonomy" id="334852"/>
    <lineage>
        <taxon>Bacteria</taxon>
        <taxon>Pseudomonadati</taxon>
        <taxon>Pseudomonadota</taxon>
        <taxon>Alphaproteobacteria</taxon>
        <taxon>Hyphomicrobiales</taxon>
        <taxon>Methylobacteriaceae</taxon>
        <taxon>Methylobacterium</taxon>
    </lineage>
</organism>
<keyword evidence="3" id="KW-1185">Reference proteome</keyword>
<name>A0ABU7TWS0_9HYPH</name>
<dbReference type="RefSeq" id="WP_331289347.1">
    <property type="nucleotide sequence ID" value="NZ_MLBR01000014.1"/>
</dbReference>
<reference evidence="2 3" key="1">
    <citation type="journal article" date="2012" name="Genet. Mol. Biol.">
        <title>Analysis of 16S rRNA and mxaF genes revealing insights into Methylobacterium niche-specific plant association.</title>
        <authorList>
            <person name="Dourado M.N."/>
            <person name="Andreote F.D."/>
            <person name="Dini-Andreote F."/>
            <person name="Conti R."/>
            <person name="Araujo J.M."/>
            <person name="Araujo W.L."/>
        </authorList>
    </citation>
    <scope>NUCLEOTIDE SEQUENCE [LARGE SCALE GENOMIC DNA]</scope>
    <source>
        <strain evidence="2 3">TC3-10</strain>
    </source>
</reference>
<dbReference type="Proteomes" id="UP001355206">
    <property type="component" value="Unassembled WGS sequence"/>
</dbReference>
<keyword evidence="1" id="KW-0732">Signal</keyword>
<feature type="chain" id="PRO_5046001999" evidence="1">
    <location>
        <begin position="26"/>
        <end position="70"/>
    </location>
</feature>
<protein>
    <submittedName>
        <fullName evidence="2">Uncharacterized protein</fullName>
    </submittedName>
</protein>
<gene>
    <name evidence="2" type="ORF">MOTC310_26450</name>
</gene>
<evidence type="ECO:0000313" key="3">
    <source>
        <dbReference type="Proteomes" id="UP001355206"/>
    </source>
</evidence>
<proteinExistence type="predicted"/>
<accession>A0ABU7TWS0</accession>
<feature type="signal peptide" evidence="1">
    <location>
        <begin position="1"/>
        <end position="25"/>
    </location>
</feature>
<sequence length="70" mass="7743">MRTSMITAALLAAFGTAALTMPASAAPLSPAPAAAVAGAQDGITNVRWHPIRRMHRAERRFMHRHFRHRR</sequence>
<evidence type="ECO:0000256" key="1">
    <source>
        <dbReference type="SAM" id="SignalP"/>
    </source>
</evidence>
<evidence type="ECO:0000313" key="2">
    <source>
        <dbReference type="EMBL" id="MEE7493774.1"/>
    </source>
</evidence>
<comment type="caution">
    <text evidence="2">The sequence shown here is derived from an EMBL/GenBank/DDBJ whole genome shotgun (WGS) entry which is preliminary data.</text>
</comment>
<dbReference type="EMBL" id="MLCA01000014">
    <property type="protein sequence ID" value="MEE7493774.1"/>
    <property type="molecule type" value="Genomic_DNA"/>
</dbReference>